<dbReference type="InterPro" id="IPR035973">
    <property type="entry name" value="Cyt_c_oxidase_su3-like_sf"/>
</dbReference>
<accession>A0ABY9KTV7</accession>
<evidence type="ECO:0000313" key="10">
    <source>
        <dbReference type="EMBL" id="WLV24255.1"/>
    </source>
</evidence>
<feature type="domain" description="Heme-copper oxidase subunit III family profile" evidence="9">
    <location>
        <begin position="1"/>
        <end position="189"/>
    </location>
</feature>
<dbReference type="PANTHER" id="PTHR11403:SF2">
    <property type="entry name" value="CYTOCHROME BO(3) UBIQUINOL OXIDASE SUBUNIT 3"/>
    <property type="match status" value="1"/>
</dbReference>
<gene>
    <name evidence="10" type="ORF">QR721_11495</name>
</gene>
<evidence type="ECO:0000259" key="9">
    <source>
        <dbReference type="PROSITE" id="PS50253"/>
    </source>
</evidence>
<dbReference type="Proteomes" id="UP001180087">
    <property type="component" value="Chromosome"/>
</dbReference>
<dbReference type="SUPFAM" id="SSF81452">
    <property type="entry name" value="Cytochrome c oxidase subunit III-like"/>
    <property type="match status" value="1"/>
</dbReference>
<evidence type="ECO:0000256" key="1">
    <source>
        <dbReference type="ARBA" id="ARBA00004651"/>
    </source>
</evidence>
<keyword evidence="5 8" id="KW-1133">Transmembrane helix</keyword>
<sequence>MSEYEGALLKDKKIGFGMYLGVEAIMFATLFTNYIIFTPSPHGPQPGELFEAKSLILSSFFLLSSSFTLIGAERFLSKGKKLGFLIGLGITFLFAAIFLGLEVKEFYKYVSEGNGVSANNFMASYFVLVGLHAAHVAFGLGWMAALFTNWMRNIQKHLYHEKLKIFSYYWHFVDVMWVVIILVVYLRFLI</sequence>
<dbReference type="Gene3D" id="1.20.120.80">
    <property type="entry name" value="Cytochrome c oxidase, subunit III, four-helix bundle"/>
    <property type="match status" value="1"/>
</dbReference>
<dbReference type="Pfam" id="PF00510">
    <property type="entry name" value="COX3"/>
    <property type="match status" value="1"/>
</dbReference>
<comment type="similarity">
    <text evidence="2 7">Belongs to the cytochrome c oxidase subunit 3 family.</text>
</comment>
<evidence type="ECO:0000256" key="3">
    <source>
        <dbReference type="ARBA" id="ARBA00022475"/>
    </source>
</evidence>
<dbReference type="RefSeq" id="WP_348027092.1">
    <property type="nucleotide sequence ID" value="NZ_CP129113.1"/>
</dbReference>
<proteinExistence type="inferred from homology"/>
<feature type="transmembrane region" description="Helical" evidence="8">
    <location>
        <begin position="49"/>
        <end position="70"/>
    </location>
</feature>
<dbReference type="InterPro" id="IPR013833">
    <property type="entry name" value="Cyt_c_oxidase_su3_a-hlx"/>
</dbReference>
<keyword evidence="4 7" id="KW-0812">Transmembrane</keyword>
<comment type="subcellular location">
    <subcellularLocation>
        <location evidence="1 7">Cell membrane</location>
        <topology evidence="1 7">Multi-pass membrane protein</topology>
    </subcellularLocation>
</comment>
<keyword evidence="3" id="KW-1003">Cell membrane</keyword>
<evidence type="ECO:0000313" key="11">
    <source>
        <dbReference type="Proteomes" id="UP001180087"/>
    </source>
</evidence>
<dbReference type="EMBL" id="CP129113">
    <property type="protein sequence ID" value="WLV24255.1"/>
    <property type="molecule type" value="Genomic_DNA"/>
</dbReference>
<evidence type="ECO:0000256" key="6">
    <source>
        <dbReference type="ARBA" id="ARBA00023136"/>
    </source>
</evidence>
<reference evidence="10" key="1">
    <citation type="submission" date="2023-06" db="EMBL/GenBank/DDBJ databases">
        <title>A Treasure from Seagulls: Isolation and Description of Aciduricobacillus qingdaonensis gen. nov., sp. nov., a Rare Obligately Uric Acid-utilizing Member in the Family Bacillaceae.</title>
        <authorList>
            <person name="Liu W."/>
            <person name="Wang B."/>
        </authorList>
    </citation>
    <scope>NUCLEOTIDE SEQUENCE</scope>
    <source>
        <strain evidence="10">44XB</strain>
    </source>
</reference>
<feature type="transmembrane region" description="Helical" evidence="8">
    <location>
        <begin position="16"/>
        <end position="37"/>
    </location>
</feature>
<evidence type="ECO:0000256" key="4">
    <source>
        <dbReference type="ARBA" id="ARBA00022692"/>
    </source>
</evidence>
<dbReference type="InterPro" id="IPR000298">
    <property type="entry name" value="Cyt_c_oxidase-like_su3"/>
</dbReference>
<keyword evidence="11" id="KW-1185">Reference proteome</keyword>
<feature type="transmembrane region" description="Helical" evidence="8">
    <location>
        <begin position="168"/>
        <end position="188"/>
    </location>
</feature>
<evidence type="ECO:0000256" key="8">
    <source>
        <dbReference type="SAM" id="Phobius"/>
    </source>
</evidence>
<feature type="transmembrane region" description="Helical" evidence="8">
    <location>
        <begin position="82"/>
        <end position="101"/>
    </location>
</feature>
<keyword evidence="6 8" id="KW-0472">Membrane</keyword>
<evidence type="ECO:0000256" key="7">
    <source>
        <dbReference type="RuleBase" id="RU003376"/>
    </source>
</evidence>
<organism evidence="10 11">
    <name type="scientific">Aciduricibacillus chroicocephali</name>
    <dbReference type="NCBI Taxonomy" id="3054939"/>
    <lineage>
        <taxon>Bacteria</taxon>
        <taxon>Bacillati</taxon>
        <taxon>Bacillota</taxon>
        <taxon>Bacilli</taxon>
        <taxon>Bacillales</taxon>
        <taxon>Bacillaceae</taxon>
        <taxon>Aciduricibacillus</taxon>
    </lineage>
</organism>
<evidence type="ECO:0000256" key="2">
    <source>
        <dbReference type="ARBA" id="ARBA00010581"/>
    </source>
</evidence>
<evidence type="ECO:0000256" key="5">
    <source>
        <dbReference type="ARBA" id="ARBA00022989"/>
    </source>
</evidence>
<feature type="transmembrane region" description="Helical" evidence="8">
    <location>
        <begin position="121"/>
        <end position="147"/>
    </location>
</feature>
<name>A0ABY9KTV7_9BACI</name>
<dbReference type="PROSITE" id="PS50253">
    <property type="entry name" value="COX3"/>
    <property type="match status" value="1"/>
</dbReference>
<dbReference type="InterPro" id="IPR024791">
    <property type="entry name" value="Cyt_c/ubiquinol_Oxase_su3"/>
</dbReference>
<protein>
    <submittedName>
        <fullName evidence="10">Cytochrome c oxidase subunit 3</fullName>
    </submittedName>
</protein>
<dbReference type="PANTHER" id="PTHR11403">
    <property type="entry name" value="CYTOCHROME C OXIDASE SUBUNIT III"/>
    <property type="match status" value="1"/>
</dbReference>